<dbReference type="KEGG" id="vg:80541667"/>
<sequence>MRKLLFHRNKKAAAMTNESVNFTNVYCAYVKNMPHGYPGEDTELITVTSTQARKSHTGWQIIPNMLWRHYVTPKQWAEFQMKYQAYHVKGAKCTVFNPIPITTSLAIQRTNTFAAFNNCTYCLGYSDEIYETYWHPWYSVRDEEDVNLFFKEGIFFAQGDGSTEVTQNMKRVILPPYYWKRCNAYSSADSDNWGQGLAGAGVWPGDATNQNPQPAAVEWDPLNRPDKVMELRAGKNAIDYSWSCHPADANKWVNIDQLVHWTPWTPTGPYCGGGRPKSLQLLSQNDPYNLATYGLSKKHNSGGDAPGWFWDYTVPNWANMPIVPMAWFWKEMQQSIILNQFPGIRKPDIGWPGTEAEQYLYGPTQWFIKGIPLLGSDEHLIETTTMVAIKITLELEAKTRESAIYAPTWGPFAWRQLYSHTKGWRVFQPSMVRYRTGGMRRTWQNFEGNDPTDKAYPRETPYETTTTYSVQNRPKIIGEEEDYIDPQKDLEIRVRYDKQGGERVVMERRTPERPPRTRFRSPTESEGAEVRMMKDLQMG</sequence>
<dbReference type="Proteomes" id="UP001162007">
    <property type="component" value="Segment"/>
</dbReference>
<evidence type="ECO:0000256" key="1">
    <source>
        <dbReference type="SAM" id="MobiDB-lite"/>
    </source>
</evidence>
<evidence type="ECO:0000313" key="3">
    <source>
        <dbReference type="Proteomes" id="UP001162007"/>
    </source>
</evidence>
<reference evidence="2" key="1">
    <citation type="journal article" date="2020" name="Sci">
        <title>Metagenomics characterisation of avian parvoviruses and picornaviruses from Australian wild ducks.</title>
        <authorList>
            <person name="Vibin J."/>
            <person name="Chamings A."/>
            <person name="Klaassen M."/>
            <person name="Bhatta T.R."/>
            <person name="Alexandersen S."/>
        </authorList>
    </citation>
    <scope>NUCLEOTIDE SEQUENCE</scope>
    <source>
        <strain evidence="2">PBDCPaV1/PBD12.16-AU-2016</strain>
    </source>
</reference>
<dbReference type="RefSeq" id="YP_010802861.1">
    <property type="nucleotide sequence ID" value="NC_077061.1"/>
</dbReference>
<accession>A0A7D6X5P5</accession>
<name>A0A7D6X5P5_9VIRU</name>
<feature type="region of interest" description="Disordered" evidence="1">
    <location>
        <begin position="507"/>
        <end position="528"/>
    </location>
</feature>
<organism evidence="2 3">
    <name type="scientific">Pacific black duck chaphamaparvovirus 1</name>
    <dbReference type="NCBI Taxonomy" id="2759407"/>
    <lineage>
        <taxon>Viruses</taxon>
        <taxon>Monodnaviria</taxon>
        <taxon>Shotokuvirae</taxon>
        <taxon>Cossaviricota</taxon>
        <taxon>Quintoviricetes</taxon>
        <taxon>Piccovirales</taxon>
        <taxon>Parvoviridae</taxon>
        <taxon>Hamaparvovirinae</taxon>
        <taxon>Chaphamaparvovirus</taxon>
        <taxon>Chaphamaparvovirus anseriform4</taxon>
    </lineage>
</organism>
<dbReference type="GeneID" id="80541667"/>
<evidence type="ECO:0000313" key="2">
    <source>
        <dbReference type="EMBL" id="QMI57783.1"/>
    </source>
</evidence>
<dbReference type="EMBL" id="MT247730">
    <property type="protein sequence ID" value="QMI57783.1"/>
    <property type="molecule type" value="Genomic_DNA"/>
</dbReference>
<proteinExistence type="predicted"/>
<protein>
    <submittedName>
        <fullName evidence="2">Capsid protein</fullName>
    </submittedName>
</protein>
<keyword evidence="3" id="KW-1185">Reference proteome</keyword>